<dbReference type="OrthoDB" id="1728340at2759"/>
<feature type="transmembrane region" description="Helical" evidence="6">
    <location>
        <begin position="181"/>
        <end position="201"/>
    </location>
</feature>
<feature type="domain" description="EamA" evidence="8">
    <location>
        <begin position="183"/>
        <end position="308"/>
    </location>
</feature>
<evidence type="ECO:0000256" key="6">
    <source>
        <dbReference type="RuleBase" id="RU363077"/>
    </source>
</evidence>
<feature type="transmembrane region" description="Helical" evidence="6">
    <location>
        <begin position="245"/>
        <end position="266"/>
    </location>
</feature>
<dbReference type="AlphaFoldDB" id="A0A834ZLL6"/>
<dbReference type="GO" id="GO:0016020">
    <property type="term" value="C:membrane"/>
    <property type="evidence" value="ECO:0007669"/>
    <property type="project" value="UniProtKB-SubCell"/>
</dbReference>
<keyword evidence="10" id="KW-1185">Reference proteome</keyword>
<protein>
    <recommendedName>
        <fullName evidence="6">WAT1-related protein</fullName>
    </recommendedName>
</protein>
<feature type="transmembrane region" description="Helical" evidence="6">
    <location>
        <begin position="213"/>
        <end position="233"/>
    </location>
</feature>
<evidence type="ECO:0000256" key="4">
    <source>
        <dbReference type="ARBA" id="ARBA00022989"/>
    </source>
</evidence>
<feature type="compositionally biased region" description="Basic and acidic residues" evidence="7">
    <location>
        <begin position="355"/>
        <end position="369"/>
    </location>
</feature>
<evidence type="ECO:0000256" key="2">
    <source>
        <dbReference type="ARBA" id="ARBA00007635"/>
    </source>
</evidence>
<dbReference type="GO" id="GO:0022857">
    <property type="term" value="F:transmembrane transporter activity"/>
    <property type="evidence" value="ECO:0007669"/>
    <property type="project" value="InterPro"/>
</dbReference>
<accession>A0A834ZLL6</accession>
<feature type="transmembrane region" description="Helical" evidence="6">
    <location>
        <begin position="318"/>
        <end position="339"/>
    </location>
</feature>
<sequence length="369" mass="41573">MKGSFGFRMVTESHMPYLAMLFIQFVYAGMALFSKAAIDKGMNPFVFVVYRQAFASFALSPIAFFLERDKAPPLSFKLLCRIFLAALCGYVISVYKNIVSRYLMIYGLDRRVLMSRSRIESISVEHLYGVAKVLGSIICISGALVFAFVKGPTIKFMNWYPTIENKVSDPSVVKCGSKMEWVKGSLIMLSANTAWSLWLILQGPIIKRYPAKLRLTALQCCFSCIQSAILAIVFERNPSSWKFGWDVHLLSVAYCGIIVSGITYWLQVWAIEKKGPVFTAMFTPLALVITAIFSAFLWKETLHLGRSILLFVYTKNLFFQLTGVGGAILLVGGLYSVLWGMNKEERTSKTNGQRQETKEVPVLERITHQ</sequence>
<feature type="region of interest" description="Disordered" evidence="7">
    <location>
        <begin position="348"/>
        <end position="369"/>
    </location>
</feature>
<evidence type="ECO:0000313" key="9">
    <source>
        <dbReference type="EMBL" id="KAF8405906.1"/>
    </source>
</evidence>
<dbReference type="PANTHER" id="PTHR31218">
    <property type="entry name" value="WAT1-RELATED PROTEIN"/>
    <property type="match status" value="1"/>
</dbReference>
<dbReference type="Pfam" id="PF00892">
    <property type="entry name" value="EamA"/>
    <property type="match status" value="1"/>
</dbReference>
<feature type="transmembrane region" description="Helical" evidence="6">
    <location>
        <begin position="127"/>
        <end position="149"/>
    </location>
</feature>
<evidence type="ECO:0000256" key="1">
    <source>
        <dbReference type="ARBA" id="ARBA00004141"/>
    </source>
</evidence>
<evidence type="ECO:0000256" key="3">
    <source>
        <dbReference type="ARBA" id="ARBA00022692"/>
    </source>
</evidence>
<evidence type="ECO:0000256" key="5">
    <source>
        <dbReference type="ARBA" id="ARBA00023136"/>
    </source>
</evidence>
<dbReference type="InterPro" id="IPR000620">
    <property type="entry name" value="EamA_dom"/>
</dbReference>
<comment type="subcellular location">
    <subcellularLocation>
        <location evidence="1 6">Membrane</location>
        <topology evidence="1 6">Multi-pass membrane protein</topology>
    </subcellularLocation>
</comment>
<dbReference type="InterPro" id="IPR030184">
    <property type="entry name" value="WAT1-related"/>
</dbReference>
<organism evidence="9 10">
    <name type="scientific">Tetracentron sinense</name>
    <name type="common">Spur-leaf</name>
    <dbReference type="NCBI Taxonomy" id="13715"/>
    <lineage>
        <taxon>Eukaryota</taxon>
        <taxon>Viridiplantae</taxon>
        <taxon>Streptophyta</taxon>
        <taxon>Embryophyta</taxon>
        <taxon>Tracheophyta</taxon>
        <taxon>Spermatophyta</taxon>
        <taxon>Magnoliopsida</taxon>
        <taxon>Trochodendrales</taxon>
        <taxon>Trochodendraceae</taxon>
        <taxon>Tetracentron</taxon>
    </lineage>
</organism>
<feature type="transmembrane region" description="Helical" evidence="6">
    <location>
        <begin position="278"/>
        <end position="298"/>
    </location>
</feature>
<name>A0A834ZLL6_TETSI</name>
<dbReference type="OMA" id="GLYCVIW"/>
<dbReference type="Proteomes" id="UP000655225">
    <property type="component" value="Unassembled WGS sequence"/>
</dbReference>
<keyword evidence="3 6" id="KW-0812">Transmembrane</keyword>
<gene>
    <name evidence="9" type="ORF">HHK36_007984</name>
</gene>
<dbReference type="InterPro" id="IPR037185">
    <property type="entry name" value="EmrE-like"/>
</dbReference>
<evidence type="ECO:0000256" key="7">
    <source>
        <dbReference type="SAM" id="MobiDB-lite"/>
    </source>
</evidence>
<dbReference type="EMBL" id="JABCRI010000005">
    <property type="protein sequence ID" value="KAF8405906.1"/>
    <property type="molecule type" value="Genomic_DNA"/>
</dbReference>
<feature type="transmembrane region" description="Helical" evidence="6">
    <location>
        <begin position="45"/>
        <end position="66"/>
    </location>
</feature>
<evidence type="ECO:0000259" key="8">
    <source>
        <dbReference type="Pfam" id="PF00892"/>
    </source>
</evidence>
<reference evidence="9 10" key="1">
    <citation type="submission" date="2020-04" db="EMBL/GenBank/DDBJ databases">
        <title>Plant Genome Project.</title>
        <authorList>
            <person name="Zhang R.-G."/>
        </authorList>
    </citation>
    <scope>NUCLEOTIDE SEQUENCE [LARGE SCALE GENOMIC DNA]</scope>
    <source>
        <strain evidence="9">YNK0</strain>
        <tissue evidence="9">Leaf</tissue>
    </source>
</reference>
<feature type="transmembrane region" description="Helical" evidence="6">
    <location>
        <begin position="82"/>
        <end position="106"/>
    </location>
</feature>
<keyword evidence="4 6" id="KW-1133">Transmembrane helix</keyword>
<comment type="caution">
    <text evidence="9">The sequence shown here is derived from an EMBL/GenBank/DDBJ whole genome shotgun (WGS) entry which is preliminary data.</text>
</comment>
<dbReference type="SUPFAM" id="SSF103481">
    <property type="entry name" value="Multidrug resistance efflux transporter EmrE"/>
    <property type="match status" value="1"/>
</dbReference>
<proteinExistence type="inferred from homology"/>
<keyword evidence="5 6" id="KW-0472">Membrane</keyword>
<comment type="similarity">
    <text evidence="2 6">Belongs to the drug/metabolite transporter (DMT) superfamily. Plant drug/metabolite exporter (P-DME) (TC 2.A.7.4) family.</text>
</comment>
<feature type="transmembrane region" description="Helical" evidence="6">
    <location>
        <begin position="15"/>
        <end position="33"/>
    </location>
</feature>
<evidence type="ECO:0000313" key="10">
    <source>
        <dbReference type="Proteomes" id="UP000655225"/>
    </source>
</evidence>